<name>A0ABS5QZF2_9LACO</name>
<dbReference type="Proteomes" id="UP001519504">
    <property type="component" value="Unassembled WGS sequence"/>
</dbReference>
<dbReference type="Gene3D" id="2.30.30.110">
    <property type="match status" value="1"/>
</dbReference>
<comment type="caution">
    <text evidence="1">The sequence shown here is derived from an EMBL/GenBank/DDBJ whole genome shotgun (WGS) entry which is preliminary data.</text>
</comment>
<keyword evidence="2" id="KW-1185">Reference proteome</keyword>
<evidence type="ECO:0000313" key="2">
    <source>
        <dbReference type="Proteomes" id="UP001519504"/>
    </source>
</evidence>
<gene>
    <name evidence="1" type="ORF">G6R29_00650</name>
</gene>
<dbReference type="InterPro" id="IPR011067">
    <property type="entry name" value="Plasmid_toxin/cell-grow_inhib"/>
</dbReference>
<accession>A0ABS5QZF2</accession>
<dbReference type="EMBL" id="JAAMFK010000001">
    <property type="protein sequence ID" value="MBS9338147.1"/>
    <property type="molecule type" value="Genomic_DNA"/>
</dbReference>
<sequence>MKTGEIVSAFIVFEKSQDGKRRPALILLVDRIYVFVFRITSKYKNKSKRIKKVYFELLEWKQASLTKHSYVDTGRLIPLKQNLVKRPIRSIGVISQMDLDRLLAFLNITPNKKAPSS</sequence>
<protein>
    <submittedName>
        <fullName evidence="1">Toxin-antitoxin system, toxin component, MazF family protein</fullName>
    </submittedName>
</protein>
<evidence type="ECO:0000313" key="1">
    <source>
        <dbReference type="EMBL" id="MBS9338147.1"/>
    </source>
</evidence>
<dbReference type="SUPFAM" id="SSF50118">
    <property type="entry name" value="Cell growth inhibitor/plasmid maintenance toxic component"/>
    <property type="match status" value="1"/>
</dbReference>
<proteinExistence type="predicted"/>
<dbReference type="RefSeq" id="WP_213808430.1">
    <property type="nucleotide sequence ID" value="NZ_JAAMFK010000001.1"/>
</dbReference>
<reference evidence="1 2" key="1">
    <citation type="submission" date="2020-02" db="EMBL/GenBank/DDBJ databases">
        <title>Fructobacillus sp. isolated from paper mulberry of Taiwan.</title>
        <authorList>
            <person name="Lin S.-T."/>
        </authorList>
    </citation>
    <scope>NUCLEOTIDE SEQUENCE [LARGE SCALE GENOMIC DNA]</scope>
    <source>
        <strain evidence="1 2">M2-14</strain>
    </source>
</reference>
<organism evidence="1 2">
    <name type="scientific">Fructobacillus broussonetiae</name>
    <dbReference type="NCBI Taxonomy" id="2713173"/>
    <lineage>
        <taxon>Bacteria</taxon>
        <taxon>Bacillati</taxon>
        <taxon>Bacillota</taxon>
        <taxon>Bacilli</taxon>
        <taxon>Lactobacillales</taxon>
        <taxon>Lactobacillaceae</taxon>
        <taxon>Fructobacillus</taxon>
    </lineage>
</organism>